<reference evidence="8" key="1">
    <citation type="submission" date="2025-08" db="UniProtKB">
        <authorList>
            <consortium name="Ensembl"/>
        </authorList>
    </citation>
    <scope>IDENTIFICATION</scope>
</reference>
<feature type="transmembrane region" description="Helical" evidence="7">
    <location>
        <begin position="250"/>
        <end position="271"/>
    </location>
</feature>
<comment type="subcellular location">
    <subcellularLocation>
        <location evidence="1">Cytoplasm</location>
        <location evidence="1">Cytoskeleton</location>
    </subcellularLocation>
</comment>
<evidence type="ECO:0000256" key="6">
    <source>
        <dbReference type="SAM" id="MobiDB-lite"/>
    </source>
</evidence>
<dbReference type="Ensembl" id="ENSSANT00000008195.1">
    <property type="protein sequence ID" value="ENSSANP00000007624.1"/>
    <property type="gene ID" value="ENSSANG00000004334.1"/>
</dbReference>
<evidence type="ECO:0000256" key="3">
    <source>
        <dbReference type="ARBA" id="ARBA00022490"/>
    </source>
</evidence>
<accession>A0A671KQ56</accession>
<keyword evidence="3" id="KW-0963">Cytoplasm</keyword>
<keyword evidence="9" id="KW-1185">Reference proteome</keyword>
<evidence type="ECO:0000313" key="8">
    <source>
        <dbReference type="Ensembl" id="ENSSANP00000007624.1"/>
    </source>
</evidence>
<evidence type="ECO:0000256" key="7">
    <source>
        <dbReference type="SAM" id="Phobius"/>
    </source>
</evidence>
<keyword evidence="7" id="KW-1133">Transmembrane helix</keyword>
<dbReference type="AlphaFoldDB" id="A0A671KQ56"/>
<dbReference type="PANTHER" id="PTHR15073">
    <property type="entry name" value="MICROTUBULE-ASSOCIATED PROTEIN"/>
    <property type="match status" value="1"/>
</dbReference>
<evidence type="ECO:0000256" key="4">
    <source>
        <dbReference type="ARBA" id="ARBA00023054"/>
    </source>
</evidence>
<evidence type="ECO:0000313" key="9">
    <source>
        <dbReference type="Proteomes" id="UP000472260"/>
    </source>
</evidence>
<dbReference type="Pfam" id="PF05672">
    <property type="entry name" value="MAP7"/>
    <property type="match status" value="1"/>
</dbReference>
<name>A0A671KQ56_9TELE</name>
<evidence type="ECO:0000256" key="5">
    <source>
        <dbReference type="ARBA" id="ARBA00023212"/>
    </source>
</evidence>
<keyword evidence="7" id="KW-0812">Transmembrane</keyword>
<proteinExistence type="inferred from homology"/>
<feature type="region of interest" description="Disordered" evidence="6">
    <location>
        <begin position="171"/>
        <end position="216"/>
    </location>
</feature>
<organism evidence="8 9">
    <name type="scientific">Sinocyclocheilus anshuiensis</name>
    <dbReference type="NCBI Taxonomy" id="1608454"/>
    <lineage>
        <taxon>Eukaryota</taxon>
        <taxon>Metazoa</taxon>
        <taxon>Chordata</taxon>
        <taxon>Craniata</taxon>
        <taxon>Vertebrata</taxon>
        <taxon>Euteleostomi</taxon>
        <taxon>Actinopterygii</taxon>
        <taxon>Neopterygii</taxon>
        <taxon>Teleostei</taxon>
        <taxon>Ostariophysi</taxon>
        <taxon>Cypriniformes</taxon>
        <taxon>Cyprinidae</taxon>
        <taxon>Cyprininae</taxon>
        <taxon>Sinocyclocheilus</taxon>
    </lineage>
</organism>
<dbReference type="Proteomes" id="UP000472260">
    <property type="component" value="Unassembled WGS sequence"/>
</dbReference>
<keyword evidence="4" id="KW-0175">Coiled coil</keyword>
<evidence type="ECO:0000256" key="2">
    <source>
        <dbReference type="ARBA" id="ARBA00007525"/>
    </source>
</evidence>
<keyword evidence="5" id="KW-0206">Cytoskeleton</keyword>
<feature type="compositionally biased region" description="Basic and acidic residues" evidence="6">
    <location>
        <begin position="12"/>
        <end position="41"/>
    </location>
</feature>
<dbReference type="InterPro" id="IPR051483">
    <property type="entry name" value="MAP7_domain-containing"/>
</dbReference>
<dbReference type="GO" id="GO:0015630">
    <property type="term" value="C:microtubule cytoskeleton"/>
    <property type="evidence" value="ECO:0007669"/>
    <property type="project" value="InterPro"/>
</dbReference>
<reference evidence="8" key="2">
    <citation type="submission" date="2025-09" db="UniProtKB">
        <authorList>
            <consortium name="Ensembl"/>
        </authorList>
    </citation>
    <scope>IDENTIFICATION</scope>
</reference>
<keyword evidence="7" id="KW-0472">Membrane</keyword>
<sequence>MKHRPATPVSDSNRKTEDKQAEDIRSQDPKEGRSLKAEIHQNRSPNNESLDKEPKMETSVSSTPPPERRTKIENHINGSKEKKSVVLENQQKKNEKVETPEKKNPKSNCNDVTAAALNCENDLHSLILFYSLTDPSPLNSPGKVVAGTTDAEEASRLLAERRRLAKVLKEQEEKQRRELEEQEKLKSEQLKKRQLENRARQEEKAHQAEEEKCRQEQERKKREQEEKKQKEKELQAQTEKEVRRFKVKLAFLYLKFTGNIVVFVFCILSPVSKEELISIPEFSPVNSPQQIGMNNMRALEDLLDLTGQVAYPRLSPAASLGDCNKNLIEGVCSPGSDSKLVPSNPPASDKHHVQ</sequence>
<comment type="similarity">
    <text evidence="2">Belongs to the MAP7 family.</text>
</comment>
<dbReference type="PANTHER" id="PTHR15073:SF3">
    <property type="entry name" value="MAP7 DOMAIN-CONTAINING PROTEIN 2"/>
    <property type="match status" value="1"/>
</dbReference>
<dbReference type="GO" id="GO:0000226">
    <property type="term" value="P:microtubule cytoskeleton organization"/>
    <property type="evidence" value="ECO:0007669"/>
    <property type="project" value="InterPro"/>
</dbReference>
<evidence type="ECO:0000256" key="1">
    <source>
        <dbReference type="ARBA" id="ARBA00004245"/>
    </source>
</evidence>
<feature type="compositionally biased region" description="Basic and acidic residues" evidence="6">
    <location>
        <begin position="66"/>
        <end position="104"/>
    </location>
</feature>
<dbReference type="InterPro" id="IPR008604">
    <property type="entry name" value="MAP7_fam"/>
</dbReference>
<protein>
    <submittedName>
        <fullName evidence="8">MAP7 domain containing 2a</fullName>
    </submittedName>
</protein>
<feature type="region of interest" description="Disordered" evidence="6">
    <location>
        <begin position="1"/>
        <end position="109"/>
    </location>
</feature>